<evidence type="ECO:0000313" key="2">
    <source>
        <dbReference type="EMBL" id="TFD29593.1"/>
    </source>
</evidence>
<dbReference type="AlphaFoldDB" id="A0A4Y8JWB7"/>
<keyword evidence="1" id="KW-1133">Transmembrane helix</keyword>
<reference evidence="2 3" key="1">
    <citation type="submission" date="2019-03" db="EMBL/GenBank/DDBJ databases">
        <title>Genomics of glacier-inhabiting Cryobacterium strains.</title>
        <authorList>
            <person name="Liu Q."/>
            <person name="Xin Y.-H."/>
        </authorList>
    </citation>
    <scope>NUCLEOTIDE SEQUENCE [LARGE SCALE GENOMIC DNA]</scope>
    <source>
        <strain evidence="2 3">TMT1-51</strain>
    </source>
</reference>
<protein>
    <submittedName>
        <fullName evidence="2">Uncharacterized protein</fullName>
    </submittedName>
</protein>
<accession>A0A4Y8JWB7</accession>
<sequence length="208" mass="21237">MASRWARFVRGWLTASVAIFVAALSHVAAGGSAPGPLSVVLALAFAGVASVLLAGKSLSLFRLSLSVGVSQLLLHALFGLGGASSVVMTGSSHHHGAGLPEITDAAALPLVSMAAAMPGTSWMWVAHTLAAIVTIAALHRGEKTFWALLEETANRLVAVVIDRVAPVSIAADAAASRPVFGRVFVPADLGVLLSSVLRRGPPLCALTH</sequence>
<keyword evidence="1" id="KW-0812">Transmembrane</keyword>
<proteinExistence type="predicted"/>
<organism evidence="2 3">
    <name type="scientific">Cryobacterium cryoconiti</name>
    <dbReference type="NCBI Taxonomy" id="1259239"/>
    <lineage>
        <taxon>Bacteria</taxon>
        <taxon>Bacillati</taxon>
        <taxon>Actinomycetota</taxon>
        <taxon>Actinomycetes</taxon>
        <taxon>Micrococcales</taxon>
        <taxon>Microbacteriaceae</taxon>
        <taxon>Cryobacterium</taxon>
    </lineage>
</organism>
<dbReference type="EMBL" id="SOHA01000028">
    <property type="protein sequence ID" value="TFD29593.1"/>
    <property type="molecule type" value="Genomic_DNA"/>
</dbReference>
<dbReference type="RefSeq" id="WP_134424633.1">
    <property type="nucleotide sequence ID" value="NZ_SOHA01000028.1"/>
</dbReference>
<dbReference type="Proteomes" id="UP000297472">
    <property type="component" value="Unassembled WGS sequence"/>
</dbReference>
<evidence type="ECO:0000313" key="3">
    <source>
        <dbReference type="Proteomes" id="UP000297472"/>
    </source>
</evidence>
<feature type="transmembrane region" description="Helical" evidence="1">
    <location>
        <begin position="121"/>
        <end position="138"/>
    </location>
</feature>
<feature type="transmembrane region" description="Helical" evidence="1">
    <location>
        <begin position="72"/>
        <end position="91"/>
    </location>
</feature>
<name>A0A4Y8JWB7_9MICO</name>
<keyword evidence="3" id="KW-1185">Reference proteome</keyword>
<feature type="transmembrane region" description="Helical" evidence="1">
    <location>
        <begin position="39"/>
        <end position="60"/>
    </location>
</feature>
<keyword evidence="1" id="KW-0472">Membrane</keyword>
<evidence type="ECO:0000256" key="1">
    <source>
        <dbReference type="SAM" id="Phobius"/>
    </source>
</evidence>
<gene>
    <name evidence="2" type="ORF">E3T49_09200</name>
</gene>
<comment type="caution">
    <text evidence="2">The sequence shown here is derived from an EMBL/GenBank/DDBJ whole genome shotgun (WGS) entry which is preliminary data.</text>
</comment>
<dbReference type="OrthoDB" id="5125396at2"/>